<name>A0ABS7S1S2_9ENTR</name>
<reference evidence="2 3" key="1">
    <citation type="submission" date="2020-11" db="EMBL/GenBank/DDBJ databases">
        <title>Draft Genome of Enterobacter sp. strain EMC7.</title>
        <authorList>
            <person name="Barman P."/>
            <person name="Sinha S."/>
            <person name="Sen S."/>
            <person name="Chakraborty R."/>
        </authorList>
    </citation>
    <scope>NUCLEOTIDE SEQUENCE [LARGE SCALE GENOMIC DNA]</scope>
    <source>
        <strain evidence="2 3">EMC7</strain>
    </source>
</reference>
<keyword evidence="1" id="KW-0812">Transmembrane</keyword>
<evidence type="ECO:0000313" key="2">
    <source>
        <dbReference type="EMBL" id="MBZ0059496.1"/>
    </source>
</evidence>
<organism evidence="2 3">
    <name type="scientific">Leclercia barmai</name>
    <dbReference type="NCBI Taxonomy" id="2785629"/>
    <lineage>
        <taxon>Bacteria</taxon>
        <taxon>Pseudomonadati</taxon>
        <taxon>Pseudomonadota</taxon>
        <taxon>Gammaproteobacteria</taxon>
        <taxon>Enterobacterales</taxon>
        <taxon>Enterobacteriaceae</taxon>
        <taxon>Leclercia</taxon>
    </lineage>
</organism>
<gene>
    <name evidence="2" type="ORF">ITX56_17145</name>
</gene>
<dbReference type="Proteomes" id="UP000706580">
    <property type="component" value="Unassembled WGS sequence"/>
</dbReference>
<feature type="transmembrane region" description="Helical" evidence="1">
    <location>
        <begin position="6"/>
        <end position="23"/>
    </location>
</feature>
<accession>A0ABS7S1S2</accession>
<keyword evidence="3" id="KW-1185">Reference proteome</keyword>
<sequence>MFIPVWVLIGLAVLVLYRIGVLLKETDRQRQQIALLTSENDSLNKAGERMAKVVLDYQEHVKQDTTRAWNVRFAVRHTIGNGAHPDVLKRLHEYVFDQSATEEEFNWRN</sequence>
<keyword evidence="1" id="KW-0472">Membrane</keyword>
<keyword evidence="1" id="KW-1133">Transmembrane helix</keyword>
<protein>
    <submittedName>
        <fullName evidence="2">Uncharacterized protein</fullName>
    </submittedName>
</protein>
<dbReference type="RefSeq" id="WP_223075176.1">
    <property type="nucleotide sequence ID" value="NZ_JADMNK010000010.1"/>
</dbReference>
<evidence type="ECO:0000256" key="1">
    <source>
        <dbReference type="SAM" id="Phobius"/>
    </source>
</evidence>
<evidence type="ECO:0000313" key="3">
    <source>
        <dbReference type="Proteomes" id="UP000706580"/>
    </source>
</evidence>
<comment type="caution">
    <text evidence="2">The sequence shown here is derived from an EMBL/GenBank/DDBJ whole genome shotgun (WGS) entry which is preliminary data.</text>
</comment>
<dbReference type="EMBL" id="JADMNK010000010">
    <property type="protein sequence ID" value="MBZ0059496.1"/>
    <property type="molecule type" value="Genomic_DNA"/>
</dbReference>
<proteinExistence type="predicted"/>